<dbReference type="GeneID" id="76202249"/>
<dbReference type="EMBL" id="JBHTAX010000005">
    <property type="protein sequence ID" value="MFC7192559.1"/>
    <property type="molecule type" value="Genomic_DNA"/>
</dbReference>
<proteinExistence type="predicted"/>
<reference evidence="1 2" key="1">
    <citation type="journal article" date="2019" name="Int. J. Syst. Evol. Microbiol.">
        <title>The Global Catalogue of Microorganisms (GCM) 10K type strain sequencing project: providing services to taxonomists for standard genome sequencing and annotation.</title>
        <authorList>
            <consortium name="The Broad Institute Genomics Platform"/>
            <consortium name="The Broad Institute Genome Sequencing Center for Infectious Disease"/>
            <person name="Wu L."/>
            <person name="Ma J."/>
        </authorList>
    </citation>
    <scope>NUCLEOTIDE SEQUENCE [LARGE SCALE GENOMIC DNA]</scope>
    <source>
        <strain evidence="1 2">RDMS1</strain>
    </source>
</reference>
<accession>A0ABD5YX27</accession>
<keyword evidence="2" id="KW-1185">Reference proteome</keyword>
<protein>
    <recommendedName>
        <fullName evidence="3">ATPase</fullName>
    </recommendedName>
</protein>
<dbReference type="Proteomes" id="UP001596417">
    <property type="component" value="Unassembled WGS sequence"/>
</dbReference>
<organism evidence="1 2">
    <name type="scientific">Halocatena marina</name>
    <dbReference type="NCBI Taxonomy" id="2934937"/>
    <lineage>
        <taxon>Archaea</taxon>
        <taxon>Methanobacteriati</taxon>
        <taxon>Methanobacteriota</taxon>
        <taxon>Stenosarchaea group</taxon>
        <taxon>Halobacteria</taxon>
        <taxon>Halobacteriales</taxon>
        <taxon>Natronomonadaceae</taxon>
        <taxon>Halocatena</taxon>
    </lineage>
</organism>
<dbReference type="Gene3D" id="3.30.530.20">
    <property type="match status" value="1"/>
</dbReference>
<name>A0ABD5YX27_9EURY</name>
<evidence type="ECO:0000313" key="1">
    <source>
        <dbReference type="EMBL" id="MFC7192559.1"/>
    </source>
</evidence>
<comment type="caution">
    <text evidence="1">The sequence shown here is derived from an EMBL/GenBank/DDBJ whole genome shotgun (WGS) entry which is preliminary data.</text>
</comment>
<dbReference type="AlphaFoldDB" id="A0ABD5YX27"/>
<evidence type="ECO:0008006" key="3">
    <source>
        <dbReference type="Google" id="ProtNLM"/>
    </source>
</evidence>
<sequence length="50" mass="5745">MTVNRVIELPPKRIYDAFLGPNELAIWLPPEGFSDEVHEFDVTDGSWLTE</sequence>
<dbReference type="InterPro" id="IPR023393">
    <property type="entry name" value="START-like_dom_sf"/>
</dbReference>
<evidence type="ECO:0000313" key="2">
    <source>
        <dbReference type="Proteomes" id="UP001596417"/>
    </source>
</evidence>
<dbReference type="RefSeq" id="WP_248910946.1">
    <property type="nucleotide sequence ID" value="NZ_CP109981.1"/>
</dbReference>
<dbReference type="SUPFAM" id="SSF55961">
    <property type="entry name" value="Bet v1-like"/>
    <property type="match status" value="1"/>
</dbReference>
<gene>
    <name evidence="1" type="ORF">ACFQL7_23935</name>
</gene>